<protein>
    <recommendedName>
        <fullName evidence="10">tRNA dimethylallyltransferase</fullName>
        <ecNumber evidence="10">2.5.1.75</ecNumber>
    </recommendedName>
    <alternativeName>
        <fullName evidence="10">Dimethylallyl diphosphate:tRNA dimethylallyltransferase</fullName>
        <shortName evidence="10">DMAPP:tRNA dimethylallyltransferase</shortName>
        <shortName evidence="10">DMATase</shortName>
    </alternativeName>
    <alternativeName>
        <fullName evidence="10">Isopentenyl-diphosphate:tRNA isopentenyltransferase</fullName>
        <shortName evidence="10">IPP transferase</shortName>
        <shortName evidence="10">IPPT</shortName>
        <shortName evidence="10">IPTase</shortName>
    </alternativeName>
</protein>
<evidence type="ECO:0000256" key="7">
    <source>
        <dbReference type="ARBA" id="ARBA00022840"/>
    </source>
</evidence>
<reference evidence="14 15" key="1">
    <citation type="submission" date="2015-05" db="EMBL/GenBank/DDBJ databases">
        <title>Complete genome of Marinobacter psychrophilus strain 20041T isolated from sea-ice of the Canadian Basin.</title>
        <authorList>
            <person name="Song L."/>
            <person name="Ren L."/>
            <person name="Yu Y."/>
            <person name="Wang X."/>
        </authorList>
    </citation>
    <scope>NUCLEOTIDE SEQUENCE [LARGE SCALE GENOMIC DNA]</scope>
    <source>
        <strain evidence="14 15">20041</strain>
    </source>
</reference>
<feature type="site" description="Interaction with substrate tRNA" evidence="10">
    <location>
        <position position="114"/>
    </location>
</feature>
<dbReference type="PATRIC" id="fig|330734.3.peg.2725"/>
<dbReference type="SUPFAM" id="SSF52540">
    <property type="entry name" value="P-loop containing nucleoside triphosphate hydrolases"/>
    <property type="match status" value="1"/>
</dbReference>
<comment type="similarity">
    <text evidence="3 10 13">Belongs to the IPP transferase family.</text>
</comment>
<dbReference type="Proteomes" id="UP000036406">
    <property type="component" value="Chromosome"/>
</dbReference>
<feature type="binding site" evidence="10">
    <location>
        <begin position="25"/>
        <end position="30"/>
    </location>
    <ligand>
        <name>substrate</name>
    </ligand>
</feature>
<evidence type="ECO:0000256" key="1">
    <source>
        <dbReference type="ARBA" id="ARBA00001946"/>
    </source>
</evidence>
<dbReference type="InterPro" id="IPR018022">
    <property type="entry name" value="IPT"/>
</dbReference>
<sequence>MNAVGFADQSAAAALPPVIFIMGPTASGKTDLALQLCQHLPCDIISVDSAMIYRGMDIGTAKPSAAELALAPHRLIDICDAADTYSAADFRRDALIEMAEITAVGRIPLLVGGTMMYFKALLHGMSDLPSANPQVREQLVQQAQVQGWEALHRELAAADPVAARLIHPNNRQRLIRALEVQRLTGQPISSFWQAPPAATANVADASAADNENYTYFTGWQADAGSSLPYTITQLVVAPQQRQILHDRINQRFLAMLDAGLLSEVEGLMARGDLDPSMPSMRCVGYRQAWEHLSGQCDHTAFVDKGVAATRQLAKRQLTWLRKWPDAFWLSSDNKDIVADALKKAGLNTTFNT</sequence>
<organism evidence="14 15">
    <name type="scientific">Marinobacter psychrophilus</name>
    <dbReference type="NCBI Taxonomy" id="330734"/>
    <lineage>
        <taxon>Bacteria</taxon>
        <taxon>Pseudomonadati</taxon>
        <taxon>Pseudomonadota</taxon>
        <taxon>Gammaproteobacteria</taxon>
        <taxon>Pseudomonadales</taxon>
        <taxon>Marinobacteraceae</taxon>
        <taxon>Marinobacter</taxon>
    </lineage>
</organism>
<accession>A0A0H4I2J0</accession>
<feature type="site" description="Interaction with substrate tRNA" evidence="10">
    <location>
        <position position="136"/>
    </location>
</feature>
<dbReference type="Pfam" id="PF01715">
    <property type="entry name" value="IPPT"/>
    <property type="match status" value="1"/>
</dbReference>
<evidence type="ECO:0000313" key="15">
    <source>
        <dbReference type="Proteomes" id="UP000036406"/>
    </source>
</evidence>
<comment type="caution">
    <text evidence="10">Lacks conserved residue(s) required for the propagation of feature annotation.</text>
</comment>
<keyword evidence="6 10" id="KW-0547">Nucleotide-binding</keyword>
<evidence type="ECO:0000256" key="10">
    <source>
        <dbReference type="HAMAP-Rule" id="MF_00185"/>
    </source>
</evidence>
<name>A0A0H4I2J0_9GAMM</name>
<keyword evidence="15" id="KW-1185">Reference proteome</keyword>
<evidence type="ECO:0000256" key="5">
    <source>
        <dbReference type="ARBA" id="ARBA00022694"/>
    </source>
</evidence>
<evidence type="ECO:0000256" key="8">
    <source>
        <dbReference type="ARBA" id="ARBA00022842"/>
    </source>
</evidence>
<proteinExistence type="inferred from homology"/>
<dbReference type="GO" id="GO:0006400">
    <property type="term" value="P:tRNA modification"/>
    <property type="evidence" value="ECO:0007669"/>
    <property type="project" value="TreeGrafter"/>
</dbReference>
<evidence type="ECO:0000256" key="3">
    <source>
        <dbReference type="ARBA" id="ARBA00005842"/>
    </source>
</evidence>
<keyword evidence="5 10" id="KW-0819">tRNA processing</keyword>
<feature type="region of interest" description="Interaction with substrate tRNA" evidence="10">
    <location>
        <begin position="281"/>
        <end position="286"/>
    </location>
</feature>
<keyword evidence="8 10" id="KW-0460">Magnesium</keyword>
<comment type="catalytic activity">
    <reaction evidence="9 10 11">
        <text>adenosine(37) in tRNA + dimethylallyl diphosphate = N(6)-dimethylallyladenosine(37) in tRNA + diphosphate</text>
        <dbReference type="Rhea" id="RHEA:26482"/>
        <dbReference type="Rhea" id="RHEA-COMP:10162"/>
        <dbReference type="Rhea" id="RHEA-COMP:10375"/>
        <dbReference type="ChEBI" id="CHEBI:33019"/>
        <dbReference type="ChEBI" id="CHEBI:57623"/>
        <dbReference type="ChEBI" id="CHEBI:74411"/>
        <dbReference type="ChEBI" id="CHEBI:74415"/>
        <dbReference type="EC" id="2.5.1.75"/>
    </reaction>
</comment>
<comment type="subunit">
    <text evidence="10">Monomer.</text>
</comment>
<feature type="region of interest" description="Interaction with substrate tRNA" evidence="10">
    <location>
        <begin position="48"/>
        <end position="51"/>
    </location>
</feature>
<dbReference type="FunFam" id="1.10.20.140:FF:000001">
    <property type="entry name" value="tRNA dimethylallyltransferase"/>
    <property type="match status" value="1"/>
</dbReference>
<dbReference type="InterPro" id="IPR039657">
    <property type="entry name" value="Dimethylallyltransferase"/>
</dbReference>
<feature type="binding site" evidence="10">
    <location>
        <begin position="23"/>
        <end position="30"/>
    </location>
    <ligand>
        <name>ATP</name>
        <dbReference type="ChEBI" id="CHEBI:30616"/>
    </ligand>
</feature>
<evidence type="ECO:0000256" key="9">
    <source>
        <dbReference type="ARBA" id="ARBA00049563"/>
    </source>
</evidence>
<dbReference type="InterPro" id="IPR027417">
    <property type="entry name" value="P-loop_NTPase"/>
</dbReference>
<evidence type="ECO:0000256" key="13">
    <source>
        <dbReference type="RuleBase" id="RU003785"/>
    </source>
</evidence>
<dbReference type="PANTHER" id="PTHR11088:SF60">
    <property type="entry name" value="TRNA DIMETHYLALLYLTRANSFERASE"/>
    <property type="match status" value="1"/>
</dbReference>
<dbReference type="KEGG" id="mpq:ABA45_13020"/>
<dbReference type="GO" id="GO:0005524">
    <property type="term" value="F:ATP binding"/>
    <property type="evidence" value="ECO:0007669"/>
    <property type="project" value="UniProtKB-UniRule"/>
</dbReference>
<evidence type="ECO:0000256" key="11">
    <source>
        <dbReference type="RuleBase" id="RU003783"/>
    </source>
</evidence>
<dbReference type="EMBL" id="CP011494">
    <property type="protein sequence ID" value="AKO53221.1"/>
    <property type="molecule type" value="Genomic_DNA"/>
</dbReference>
<keyword evidence="4 10" id="KW-0808">Transferase</keyword>
<feature type="region of interest" description="Interaction with substrate tRNA" evidence="10">
    <location>
        <begin position="172"/>
        <end position="176"/>
    </location>
</feature>
<dbReference type="GO" id="GO:0052381">
    <property type="term" value="F:tRNA dimethylallyltransferase activity"/>
    <property type="evidence" value="ECO:0007669"/>
    <property type="project" value="UniProtKB-UniRule"/>
</dbReference>
<comment type="function">
    <text evidence="2 10 12">Catalyzes the transfer of a dimethylallyl group onto the adenine at position 37 in tRNAs that read codons beginning with uridine, leading to the formation of N6-(dimethylallyl)adenosine (i(6)A).</text>
</comment>
<evidence type="ECO:0000256" key="4">
    <source>
        <dbReference type="ARBA" id="ARBA00022679"/>
    </source>
</evidence>
<dbReference type="Gene3D" id="3.40.50.300">
    <property type="entry name" value="P-loop containing nucleotide triphosphate hydrolases"/>
    <property type="match status" value="1"/>
</dbReference>
<keyword evidence="7 10" id="KW-0067">ATP-binding</keyword>
<dbReference type="STRING" id="330734.ABA45_13020"/>
<dbReference type="AlphaFoldDB" id="A0A0H4I2J0"/>
<comment type="cofactor">
    <cofactor evidence="1 10">
        <name>Mg(2+)</name>
        <dbReference type="ChEBI" id="CHEBI:18420"/>
    </cofactor>
</comment>
<evidence type="ECO:0000256" key="12">
    <source>
        <dbReference type="RuleBase" id="RU003784"/>
    </source>
</evidence>
<gene>
    <name evidence="10" type="primary">miaA</name>
    <name evidence="14" type="ORF">ABA45_13020</name>
</gene>
<dbReference type="PANTHER" id="PTHR11088">
    <property type="entry name" value="TRNA DIMETHYLALLYLTRANSFERASE"/>
    <property type="match status" value="1"/>
</dbReference>
<dbReference type="EC" id="2.5.1.75" evidence="10"/>
<dbReference type="Gene3D" id="1.10.20.140">
    <property type="match status" value="1"/>
</dbReference>
<evidence type="ECO:0000313" key="14">
    <source>
        <dbReference type="EMBL" id="AKO53221.1"/>
    </source>
</evidence>
<dbReference type="NCBIfam" id="TIGR00174">
    <property type="entry name" value="miaA"/>
    <property type="match status" value="1"/>
</dbReference>
<dbReference type="RefSeq" id="WP_048386746.1">
    <property type="nucleotide sequence ID" value="NZ_CP011494.1"/>
</dbReference>
<evidence type="ECO:0000256" key="6">
    <source>
        <dbReference type="ARBA" id="ARBA00022741"/>
    </source>
</evidence>
<dbReference type="HAMAP" id="MF_00185">
    <property type="entry name" value="IPP_trans"/>
    <property type="match status" value="1"/>
</dbReference>
<evidence type="ECO:0000256" key="2">
    <source>
        <dbReference type="ARBA" id="ARBA00003213"/>
    </source>
</evidence>